<dbReference type="AlphaFoldDB" id="A0A382AMA2"/>
<dbReference type="Pfam" id="PF14129">
    <property type="entry name" value="DUF4296"/>
    <property type="match status" value="1"/>
</dbReference>
<proteinExistence type="predicted"/>
<name>A0A382AMA2_9ZZZZ</name>
<protein>
    <recommendedName>
        <fullName evidence="1">DUF4296 domain-containing protein</fullName>
    </recommendedName>
</protein>
<sequence length="129" mass="15301">MPDNLISEEKMVDVIYEMTLITVSKGVNRRILENSGVIPEKYIFEKYNIDSLQFALSNEFYSNDLNRYLDIYNRVKAKLQENKQIIIDSIENYKKDRAKRSLEIVKRERSSTIDSIKMKRSRMPLKTND</sequence>
<dbReference type="InterPro" id="IPR025381">
    <property type="entry name" value="DUF4296"/>
</dbReference>
<dbReference type="EMBL" id="UINC01025977">
    <property type="protein sequence ID" value="SVB02588.1"/>
    <property type="molecule type" value="Genomic_DNA"/>
</dbReference>
<reference evidence="2" key="1">
    <citation type="submission" date="2018-05" db="EMBL/GenBank/DDBJ databases">
        <authorList>
            <person name="Lanie J.A."/>
            <person name="Ng W.-L."/>
            <person name="Kazmierczak K.M."/>
            <person name="Andrzejewski T.M."/>
            <person name="Davidsen T.M."/>
            <person name="Wayne K.J."/>
            <person name="Tettelin H."/>
            <person name="Glass J.I."/>
            <person name="Rusch D."/>
            <person name="Podicherti R."/>
            <person name="Tsui H.-C.T."/>
            <person name="Winkler M.E."/>
        </authorList>
    </citation>
    <scope>NUCLEOTIDE SEQUENCE</scope>
</reference>
<organism evidence="2">
    <name type="scientific">marine metagenome</name>
    <dbReference type="NCBI Taxonomy" id="408172"/>
    <lineage>
        <taxon>unclassified sequences</taxon>
        <taxon>metagenomes</taxon>
        <taxon>ecological metagenomes</taxon>
    </lineage>
</organism>
<evidence type="ECO:0000313" key="2">
    <source>
        <dbReference type="EMBL" id="SVB02588.1"/>
    </source>
</evidence>
<feature type="domain" description="DUF4296" evidence="1">
    <location>
        <begin position="2"/>
        <end position="83"/>
    </location>
</feature>
<gene>
    <name evidence="2" type="ORF">METZ01_LOCUS155442</name>
</gene>
<accession>A0A382AMA2</accession>
<evidence type="ECO:0000259" key="1">
    <source>
        <dbReference type="Pfam" id="PF14129"/>
    </source>
</evidence>